<evidence type="ECO:0000313" key="2">
    <source>
        <dbReference type="EMBL" id="KAJ7759017.1"/>
    </source>
</evidence>
<keyword evidence="3" id="KW-1185">Reference proteome</keyword>
<feature type="compositionally biased region" description="Low complexity" evidence="1">
    <location>
        <begin position="187"/>
        <end position="206"/>
    </location>
</feature>
<gene>
    <name evidence="2" type="ORF">DFH07DRAFT_772347</name>
</gene>
<proteinExistence type="predicted"/>
<protein>
    <submittedName>
        <fullName evidence="2">Uncharacterized protein</fullName>
    </submittedName>
</protein>
<feature type="compositionally biased region" description="Polar residues" evidence="1">
    <location>
        <begin position="214"/>
        <end position="228"/>
    </location>
</feature>
<feature type="compositionally biased region" description="Polar residues" evidence="1">
    <location>
        <begin position="129"/>
        <end position="157"/>
    </location>
</feature>
<accession>A0AAD7NER1</accession>
<reference evidence="2" key="1">
    <citation type="submission" date="2023-03" db="EMBL/GenBank/DDBJ databases">
        <title>Massive genome expansion in bonnet fungi (Mycena s.s.) driven by repeated elements and novel gene families across ecological guilds.</title>
        <authorList>
            <consortium name="Lawrence Berkeley National Laboratory"/>
            <person name="Harder C.B."/>
            <person name="Miyauchi S."/>
            <person name="Viragh M."/>
            <person name="Kuo A."/>
            <person name="Thoen E."/>
            <person name="Andreopoulos B."/>
            <person name="Lu D."/>
            <person name="Skrede I."/>
            <person name="Drula E."/>
            <person name="Henrissat B."/>
            <person name="Morin E."/>
            <person name="Kohler A."/>
            <person name="Barry K."/>
            <person name="LaButti K."/>
            <person name="Morin E."/>
            <person name="Salamov A."/>
            <person name="Lipzen A."/>
            <person name="Mereny Z."/>
            <person name="Hegedus B."/>
            <person name="Baldrian P."/>
            <person name="Stursova M."/>
            <person name="Weitz H."/>
            <person name="Taylor A."/>
            <person name="Grigoriev I.V."/>
            <person name="Nagy L.G."/>
            <person name="Martin F."/>
            <person name="Kauserud H."/>
        </authorList>
    </citation>
    <scope>NUCLEOTIDE SEQUENCE</scope>
    <source>
        <strain evidence="2">CBHHK188m</strain>
    </source>
</reference>
<feature type="region of interest" description="Disordered" evidence="1">
    <location>
        <begin position="122"/>
        <end position="235"/>
    </location>
</feature>
<evidence type="ECO:0000313" key="3">
    <source>
        <dbReference type="Proteomes" id="UP001215280"/>
    </source>
</evidence>
<comment type="caution">
    <text evidence="2">The sequence shown here is derived from an EMBL/GenBank/DDBJ whole genome shotgun (WGS) entry which is preliminary data.</text>
</comment>
<dbReference type="EMBL" id="JARJLG010000053">
    <property type="protein sequence ID" value="KAJ7759017.1"/>
    <property type="molecule type" value="Genomic_DNA"/>
</dbReference>
<name>A0AAD7NER1_9AGAR</name>
<sequence>MAPSNPIWELFESDKNLYKSNRTNHGAWCKACLESSEGVLRQQEINAVARGAAPEPPKTRKEWMGAALTERKKVMAAYPGIMICGKTDTMRTHAKTCRVIQNAPERIAKRDEILIRSDAATEAAKRTRTSSNAQVSSSQHPANLNYRFPSQSPRFDNSSFPSPPSQHPPLSPLGEFNALPSFGQDGSFSPSSAFAPSPSPSIADSPSLKRCRTSYLSESAQTWTSDHTGGSDRGT</sequence>
<feature type="compositionally biased region" description="Pro residues" evidence="1">
    <location>
        <begin position="161"/>
        <end position="171"/>
    </location>
</feature>
<organism evidence="2 3">
    <name type="scientific">Mycena maculata</name>
    <dbReference type="NCBI Taxonomy" id="230809"/>
    <lineage>
        <taxon>Eukaryota</taxon>
        <taxon>Fungi</taxon>
        <taxon>Dikarya</taxon>
        <taxon>Basidiomycota</taxon>
        <taxon>Agaricomycotina</taxon>
        <taxon>Agaricomycetes</taxon>
        <taxon>Agaricomycetidae</taxon>
        <taxon>Agaricales</taxon>
        <taxon>Marasmiineae</taxon>
        <taxon>Mycenaceae</taxon>
        <taxon>Mycena</taxon>
    </lineage>
</organism>
<evidence type="ECO:0000256" key="1">
    <source>
        <dbReference type="SAM" id="MobiDB-lite"/>
    </source>
</evidence>
<dbReference type="Proteomes" id="UP001215280">
    <property type="component" value="Unassembled WGS sequence"/>
</dbReference>
<dbReference type="AlphaFoldDB" id="A0AAD7NER1"/>